<evidence type="ECO:0000256" key="1">
    <source>
        <dbReference type="ARBA" id="ARBA00004651"/>
    </source>
</evidence>
<dbReference type="InterPro" id="IPR036890">
    <property type="entry name" value="HATPase_C_sf"/>
</dbReference>
<protein>
    <submittedName>
        <fullName evidence="11">Histidine kinase</fullName>
    </submittedName>
</protein>
<feature type="transmembrane region" description="Helical" evidence="9">
    <location>
        <begin position="299"/>
        <end position="318"/>
    </location>
</feature>
<evidence type="ECO:0000256" key="9">
    <source>
        <dbReference type="SAM" id="Phobius"/>
    </source>
</evidence>
<evidence type="ECO:0000256" key="3">
    <source>
        <dbReference type="ARBA" id="ARBA00022553"/>
    </source>
</evidence>
<evidence type="ECO:0000313" key="12">
    <source>
        <dbReference type="Proteomes" id="UP000810292"/>
    </source>
</evidence>
<evidence type="ECO:0000259" key="10">
    <source>
        <dbReference type="PROSITE" id="PS50885"/>
    </source>
</evidence>
<dbReference type="AlphaFoldDB" id="A0A9D9IBI6"/>
<evidence type="ECO:0000256" key="8">
    <source>
        <dbReference type="ARBA" id="ARBA00023136"/>
    </source>
</evidence>
<gene>
    <name evidence="11" type="ORF">IAA72_05425</name>
</gene>
<reference evidence="11" key="1">
    <citation type="submission" date="2020-10" db="EMBL/GenBank/DDBJ databases">
        <authorList>
            <person name="Gilroy R."/>
        </authorList>
    </citation>
    <scope>NUCLEOTIDE SEQUENCE</scope>
    <source>
        <strain evidence="11">14700</strain>
    </source>
</reference>
<keyword evidence="6 11" id="KW-0418">Kinase</keyword>
<dbReference type="InterPro" id="IPR003660">
    <property type="entry name" value="HAMP_dom"/>
</dbReference>
<keyword evidence="5 9" id="KW-0812">Transmembrane</keyword>
<keyword evidence="3" id="KW-0597">Phosphoprotein</keyword>
<evidence type="ECO:0000313" key="11">
    <source>
        <dbReference type="EMBL" id="MBO8469206.1"/>
    </source>
</evidence>
<dbReference type="PROSITE" id="PS50885">
    <property type="entry name" value="HAMP"/>
    <property type="match status" value="1"/>
</dbReference>
<dbReference type="InterPro" id="IPR003594">
    <property type="entry name" value="HATPase_dom"/>
</dbReference>
<evidence type="ECO:0000256" key="5">
    <source>
        <dbReference type="ARBA" id="ARBA00022692"/>
    </source>
</evidence>
<dbReference type="Gene3D" id="6.10.340.10">
    <property type="match status" value="1"/>
</dbReference>
<dbReference type="SMART" id="SM00387">
    <property type="entry name" value="HATPase_c"/>
    <property type="match status" value="1"/>
</dbReference>
<evidence type="ECO:0000256" key="6">
    <source>
        <dbReference type="ARBA" id="ARBA00022777"/>
    </source>
</evidence>
<keyword evidence="7 9" id="KW-1133">Transmembrane helix</keyword>
<dbReference type="Pfam" id="PF02518">
    <property type="entry name" value="HATPase_c"/>
    <property type="match status" value="1"/>
</dbReference>
<name>A0A9D9IBI6_9SPIO</name>
<dbReference type="InterPro" id="IPR050640">
    <property type="entry name" value="Bact_2-comp_sensor_kinase"/>
</dbReference>
<comment type="caution">
    <text evidence="11">The sequence shown here is derived from an EMBL/GenBank/DDBJ whole genome shotgun (WGS) entry which is preliminary data.</text>
</comment>
<keyword evidence="8 9" id="KW-0472">Membrane</keyword>
<dbReference type="GO" id="GO:0005886">
    <property type="term" value="C:plasma membrane"/>
    <property type="evidence" value="ECO:0007669"/>
    <property type="project" value="UniProtKB-SubCell"/>
</dbReference>
<proteinExistence type="predicted"/>
<dbReference type="EMBL" id="JADIMF010000084">
    <property type="protein sequence ID" value="MBO8469206.1"/>
    <property type="molecule type" value="Genomic_DNA"/>
</dbReference>
<dbReference type="Gene3D" id="3.30.565.10">
    <property type="entry name" value="Histidine kinase-like ATPase, C-terminal domain"/>
    <property type="match status" value="1"/>
</dbReference>
<dbReference type="Pfam" id="PF02743">
    <property type="entry name" value="dCache_1"/>
    <property type="match status" value="1"/>
</dbReference>
<dbReference type="GO" id="GO:0000155">
    <property type="term" value="F:phosphorelay sensor kinase activity"/>
    <property type="evidence" value="ECO:0007669"/>
    <property type="project" value="InterPro"/>
</dbReference>
<dbReference type="Proteomes" id="UP000810292">
    <property type="component" value="Unassembled WGS sequence"/>
</dbReference>
<feature type="domain" description="HAMP" evidence="10">
    <location>
        <begin position="320"/>
        <end position="372"/>
    </location>
</feature>
<evidence type="ECO:0000256" key="7">
    <source>
        <dbReference type="ARBA" id="ARBA00022989"/>
    </source>
</evidence>
<evidence type="ECO:0000256" key="2">
    <source>
        <dbReference type="ARBA" id="ARBA00022475"/>
    </source>
</evidence>
<organism evidence="11 12">
    <name type="scientific">Candidatus Ornithospirochaeta stercoravium</name>
    <dbReference type="NCBI Taxonomy" id="2840897"/>
    <lineage>
        <taxon>Bacteria</taxon>
        <taxon>Pseudomonadati</taxon>
        <taxon>Spirochaetota</taxon>
        <taxon>Spirochaetia</taxon>
        <taxon>Spirochaetales</taxon>
        <taxon>Spirochaetaceae</taxon>
        <taxon>Spirochaetaceae incertae sedis</taxon>
        <taxon>Candidatus Ornithospirochaeta</taxon>
    </lineage>
</organism>
<keyword evidence="4" id="KW-0808">Transferase</keyword>
<dbReference type="PANTHER" id="PTHR34220">
    <property type="entry name" value="SENSOR HISTIDINE KINASE YPDA"/>
    <property type="match status" value="1"/>
</dbReference>
<comment type="subcellular location">
    <subcellularLocation>
        <location evidence="1">Cell membrane</location>
        <topology evidence="1">Multi-pass membrane protein</topology>
    </subcellularLocation>
</comment>
<evidence type="ECO:0000256" key="4">
    <source>
        <dbReference type="ARBA" id="ARBA00022679"/>
    </source>
</evidence>
<accession>A0A9D9IBI6</accession>
<dbReference type="InterPro" id="IPR010559">
    <property type="entry name" value="Sig_transdc_His_kin_internal"/>
</dbReference>
<dbReference type="PANTHER" id="PTHR34220:SF7">
    <property type="entry name" value="SENSOR HISTIDINE KINASE YPDA"/>
    <property type="match status" value="1"/>
</dbReference>
<keyword evidence="2" id="KW-1003">Cell membrane</keyword>
<dbReference type="Pfam" id="PF06580">
    <property type="entry name" value="His_kinase"/>
    <property type="match status" value="1"/>
</dbReference>
<sequence>MKKFSVRLFLLIVFAVVLPLSLVSVYIAAHMEAFLRERLSQNVFQNVQRSEGYISSCLEDLAYFSNIFAYDTNLREMLYEPESSTYEASKYFDEIIARSQIENPDDLRANAKIVLIDKYGRVLSNWSLNFNDYKFLLNESWVKESMDNDGHIVWSLFSPAYIVGDKGRYISLARSILSDITSGEYIGTLIISIEQSEFERILRAYAYENDQVYILLDNGDVLMSSTSSGAFSSDELRLIYEEGSGNRQGNEIISSGNSRYLLSYYTIPHPWVFNDSQMKVFHFSDYAPIEEEVQEAMSILRFAIILVFCIVLFISFTLSRRVVKPITTLTEQLRDYSIGMHFKDLDPNRQDEIGDLHRGVLRMNARLEKLFSRVKEEHEAREHYYYESLRAQLNPHYLYNTLGTIRWMAIARSADNIVEAIDSLASTLRYSMGKESIVTVRDEIEHIESYVHIHNLRYAAYADLSVNVPEDIMNMNMMRFILQPIVENSIIHGFDKSKSMIHISISGETKDGKLYIRILDDGVGIKKEAIKALESDEKGKRLTGIGLRNVNESIKLQYGREYGIRISERTDTHGTEALFILPAITGETSEESNDSR</sequence>
<reference evidence="11" key="2">
    <citation type="journal article" date="2021" name="PeerJ">
        <title>Extensive microbial diversity within the chicken gut microbiome revealed by metagenomics and culture.</title>
        <authorList>
            <person name="Gilroy R."/>
            <person name="Ravi A."/>
            <person name="Getino M."/>
            <person name="Pursley I."/>
            <person name="Horton D.L."/>
            <person name="Alikhan N.F."/>
            <person name="Baker D."/>
            <person name="Gharbi K."/>
            <person name="Hall N."/>
            <person name="Watson M."/>
            <person name="Adriaenssens E.M."/>
            <person name="Foster-Nyarko E."/>
            <person name="Jarju S."/>
            <person name="Secka A."/>
            <person name="Antonio M."/>
            <person name="Oren A."/>
            <person name="Chaudhuri R.R."/>
            <person name="La Ragione R."/>
            <person name="Hildebrand F."/>
            <person name="Pallen M.J."/>
        </authorList>
    </citation>
    <scope>NUCLEOTIDE SEQUENCE</scope>
    <source>
        <strain evidence="11">14700</strain>
    </source>
</reference>
<dbReference type="InterPro" id="IPR033479">
    <property type="entry name" value="dCache_1"/>
</dbReference>
<dbReference type="SUPFAM" id="SSF55874">
    <property type="entry name" value="ATPase domain of HSP90 chaperone/DNA topoisomerase II/histidine kinase"/>
    <property type="match status" value="1"/>
</dbReference>